<feature type="compositionally biased region" description="Low complexity" evidence="6">
    <location>
        <begin position="457"/>
        <end position="466"/>
    </location>
</feature>
<evidence type="ECO:0000256" key="3">
    <source>
        <dbReference type="ARBA" id="ARBA00022692"/>
    </source>
</evidence>
<evidence type="ECO:0000256" key="5">
    <source>
        <dbReference type="ARBA" id="ARBA00023136"/>
    </source>
</evidence>
<evidence type="ECO:0000313" key="10">
    <source>
        <dbReference type="Proteomes" id="UP001567538"/>
    </source>
</evidence>
<feature type="transmembrane region" description="Helical" evidence="7">
    <location>
        <begin position="225"/>
        <end position="244"/>
    </location>
</feature>
<dbReference type="GO" id="GO:0016020">
    <property type="term" value="C:membrane"/>
    <property type="evidence" value="ECO:0007669"/>
    <property type="project" value="UniProtKB-SubCell"/>
</dbReference>
<evidence type="ECO:0000256" key="4">
    <source>
        <dbReference type="ARBA" id="ARBA00022989"/>
    </source>
</evidence>
<feature type="region of interest" description="Disordered" evidence="6">
    <location>
        <begin position="450"/>
        <end position="469"/>
    </location>
</feature>
<keyword evidence="3 7" id="KW-0812">Transmembrane</keyword>
<feature type="transmembrane region" description="Helical" evidence="7">
    <location>
        <begin position="316"/>
        <end position="335"/>
    </location>
</feature>
<dbReference type="AlphaFoldDB" id="A0ABD1FR14"/>
<feature type="transmembrane region" description="Helical" evidence="7">
    <location>
        <begin position="193"/>
        <end position="213"/>
    </location>
</feature>
<dbReference type="Pfam" id="PF00892">
    <property type="entry name" value="EamA"/>
    <property type="match status" value="2"/>
</dbReference>
<feature type="transmembrane region" description="Helical" evidence="7">
    <location>
        <begin position="12"/>
        <end position="34"/>
    </location>
</feature>
<reference evidence="9 10" key="1">
    <citation type="submission" date="2024-06" db="EMBL/GenBank/DDBJ databases">
        <title>A chromosome level genome sequence of Diviner's sage (Salvia divinorum).</title>
        <authorList>
            <person name="Ford S.A."/>
            <person name="Ro D.-K."/>
            <person name="Ness R.W."/>
            <person name="Phillips M.A."/>
        </authorList>
    </citation>
    <scope>NUCLEOTIDE SEQUENCE [LARGE SCALE GENOMIC DNA]</scope>
    <source>
        <strain evidence="9">SAF-2024a</strain>
        <tissue evidence="9">Leaf</tissue>
    </source>
</reference>
<feature type="transmembrane region" description="Helical" evidence="7">
    <location>
        <begin position="290"/>
        <end position="310"/>
    </location>
</feature>
<feature type="transmembrane region" description="Helical" evidence="7">
    <location>
        <begin position="75"/>
        <end position="94"/>
    </location>
</feature>
<comment type="similarity">
    <text evidence="2">Belongs to the drug/metabolite transporter (DMT) superfamily. Plant drug/metabolite exporter (P-DME) (TC 2.A.7.4) family.</text>
</comment>
<evidence type="ECO:0000256" key="6">
    <source>
        <dbReference type="SAM" id="MobiDB-lite"/>
    </source>
</evidence>
<keyword evidence="10" id="KW-1185">Reference proteome</keyword>
<keyword evidence="5 7" id="KW-0472">Membrane</keyword>
<keyword evidence="4 7" id="KW-1133">Transmembrane helix</keyword>
<sequence length="508" mass="55440">MGKSCSDLQELKPALVMVLVETVYSIVNVCYKLAANDGMNLSVLVGYRFMFGAAVILPIAFFAERKKRPKLTKKIALYGFLCGLFGGALGQNLYLKGLVLTSATFASAMTNLVPAITFVVAISFRLESLAWNTAAGKAKVLGTILGIGGAMVLTFYKGLELQPWSTDINLLESTVSHHDRSGLPQTEHGGQKYVLGAALSISSCLCYSLWLIIQAKAVEDYPCPYSITAMMAMAASVQGVAFALCVERDWSQWNMGLDVRLFTVAFSGIMGSAMMYSMVAWCVKRRGPLYVSIFQPLMLVIVALMGSLFLEEKLHLGMVIGAIFIVAGLYIVLWGKDKEMKTTGLTENTENEARIDIPPPQTQSDATNRAEAGAEERTESALPQNSNVDDRSCIEGMDVESQNRISNSSRREEETRLQMELSLPSEGQNECVHSGGGSNETVVVEEMGKHLRMQNDSKSSSSSRSVRVMEEQMKEVLKEMEARMAGKLEARLVADKAKIPPPPPPPPS</sequence>
<proteinExistence type="inferred from homology"/>
<feature type="domain" description="EamA" evidence="8">
    <location>
        <begin position="14"/>
        <end position="153"/>
    </location>
</feature>
<evidence type="ECO:0000256" key="7">
    <source>
        <dbReference type="SAM" id="Phobius"/>
    </source>
</evidence>
<evidence type="ECO:0000313" key="9">
    <source>
        <dbReference type="EMBL" id="KAL1534298.1"/>
    </source>
</evidence>
<dbReference type="SUPFAM" id="SSF103481">
    <property type="entry name" value="Multidrug resistance efflux transporter EmrE"/>
    <property type="match status" value="2"/>
</dbReference>
<dbReference type="Proteomes" id="UP001567538">
    <property type="component" value="Unassembled WGS sequence"/>
</dbReference>
<comment type="subcellular location">
    <subcellularLocation>
        <location evidence="1">Membrane</location>
        <topology evidence="1">Multi-pass membrane protein</topology>
    </subcellularLocation>
</comment>
<feature type="transmembrane region" description="Helical" evidence="7">
    <location>
        <begin position="106"/>
        <end position="126"/>
    </location>
</feature>
<name>A0ABD1FR14_SALDI</name>
<dbReference type="InterPro" id="IPR037185">
    <property type="entry name" value="EmrE-like"/>
</dbReference>
<feature type="region of interest" description="Disordered" evidence="6">
    <location>
        <begin position="345"/>
        <end position="418"/>
    </location>
</feature>
<dbReference type="InterPro" id="IPR000620">
    <property type="entry name" value="EamA_dom"/>
</dbReference>
<evidence type="ECO:0000256" key="2">
    <source>
        <dbReference type="ARBA" id="ARBA00007635"/>
    </source>
</evidence>
<feature type="domain" description="EamA" evidence="8">
    <location>
        <begin position="195"/>
        <end position="333"/>
    </location>
</feature>
<comment type="caution">
    <text evidence="9">The sequence shown here is derived from an EMBL/GenBank/DDBJ whole genome shotgun (WGS) entry which is preliminary data.</text>
</comment>
<feature type="transmembrane region" description="Helical" evidence="7">
    <location>
        <begin position="46"/>
        <end position="63"/>
    </location>
</feature>
<gene>
    <name evidence="9" type="ORF">AAHA92_30487</name>
</gene>
<protein>
    <submittedName>
        <fullName evidence="9">WAT1-related protein-like protein</fullName>
    </submittedName>
</protein>
<dbReference type="PANTHER" id="PTHR31218">
    <property type="entry name" value="WAT1-RELATED PROTEIN"/>
    <property type="match status" value="1"/>
</dbReference>
<evidence type="ECO:0000256" key="1">
    <source>
        <dbReference type="ARBA" id="ARBA00004141"/>
    </source>
</evidence>
<dbReference type="InterPro" id="IPR030184">
    <property type="entry name" value="WAT1-related"/>
</dbReference>
<feature type="transmembrane region" description="Helical" evidence="7">
    <location>
        <begin position="138"/>
        <end position="156"/>
    </location>
</feature>
<feature type="transmembrane region" description="Helical" evidence="7">
    <location>
        <begin position="264"/>
        <end position="283"/>
    </location>
</feature>
<organism evidence="9 10">
    <name type="scientific">Salvia divinorum</name>
    <name type="common">Maria pastora</name>
    <name type="synonym">Diviner's sage</name>
    <dbReference type="NCBI Taxonomy" id="28513"/>
    <lineage>
        <taxon>Eukaryota</taxon>
        <taxon>Viridiplantae</taxon>
        <taxon>Streptophyta</taxon>
        <taxon>Embryophyta</taxon>
        <taxon>Tracheophyta</taxon>
        <taxon>Spermatophyta</taxon>
        <taxon>Magnoliopsida</taxon>
        <taxon>eudicotyledons</taxon>
        <taxon>Gunneridae</taxon>
        <taxon>Pentapetalae</taxon>
        <taxon>asterids</taxon>
        <taxon>lamiids</taxon>
        <taxon>Lamiales</taxon>
        <taxon>Lamiaceae</taxon>
        <taxon>Nepetoideae</taxon>
        <taxon>Mentheae</taxon>
        <taxon>Salviinae</taxon>
        <taxon>Salvia</taxon>
        <taxon>Salvia subgen. Calosphace</taxon>
    </lineage>
</organism>
<accession>A0ABD1FR14</accession>
<dbReference type="EMBL" id="JBEAFC010000012">
    <property type="protein sequence ID" value="KAL1534298.1"/>
    <property type="molecule type" value="Genomic_DNA"/>
</dbReference>
<evidence type="ECO:0000259" key="8">
    <source>
        <dbReference type="Pfam" id="PF00892"/>
    </source>
</evidence>